<keyword evidence="9" id="KW-1185">Reference proteome</keyword>
<feature type="transmembrane region" description="Helical" evidence="6">
    <location>
        <begin position="117"/>
        <end position="135"/>
    </location>
</feature>
<feature type="transmembrane region" description="Helical" evidence="6">
    <location>
        <begin position="445"/>
        <end position="470"/>
    </location>
</feature>
<evidence type="ECO:0000256" key="4">
    <source>
        <dbReference type="ARBA" id="ARBA00023136"/>
    </source>
</evidence>
<dbReference type="GO" id="GO:0016020">
    <property type="term" value="C:membrane"/>
    <property type="evidence" value="ECO:0007669"/>
    <property type="project" value="UniProtKB-SubCell"/>
</dbReference>
<dbReference type="CDD" id="cd07042">
    <property type="entry name" value="STAS_SulP_like_sulfate_transporter"/>
    <property type="match status" value="1"/>
</dbReference>
<dbReference type="GO" id="GO:0055085">
    <property type="term" value="P:transmembrane transport"/>
    <property type="evidence" value="ECO:0007669"/>
    <property type="project" value="InterPro"/>
</dbReference>
<dbReference type="AlphaFoldDB" id="A0A0D6ESM4"/>
<dbReference type="InterPro" id="IPR002645">
    <property type="entry name" value="STAS_dom"/>
</dbReference>
<evidence type="ECO:0000256" key="6">
    <source>
        <dbReference type="SAM" id="Phobius"/>
    </source>
</evidence>
<evidence type="ECO:0000313" key="8">
    <source>
        <dbReference type="EMBL" id="CEQ42580.1"/>
    </source>
</evidence>
<feature type="transmembrane region" description="Helical" evidence="6">
    <location>
        <begin position="421"/>
        <end position="438"/>
    </location>
</feature>
<feature type="transmembrane region" description="Helical" evidence="6">
    <location>
        <begin position="42"/>
        <end position="63"/>
    </location>
</feature>
<organism evidence="8 9">
    <name type="scientific">Sporidiobolus salmonicolor</name>
    <name type="common">Yeast-like fungus</name>
    <name type="synonym">Sporobolomyces salmonicolor</name>
    <dbReference type="NCBI Taxonomy" id="5005"/>
    <lineage>
        <taxon>Eukaryota</taxon>
        <taxon>Fungi</taxon>
        <taxon>Dikarya</taxon>
        <taxon>Basidiomycota</taxon>
        <taxon>Pucciniomycotina</taxon>
        <taxon>Microbotryomycetes</taxon>
        <taxon>Sporidiobolales</taxon>
        <taxon>Sporidiobolaceae</taxon>
        <taxon>Sporobolomyces</taxon>
    </lineage>
</organism>
<feature type="transmembrane region" description="Helical" evidence="6">
    <location>
        <begin position="256"/>
        <end position="273"/>
    </location>
</feature>
<feature type="transmembrane region" description="Helical" evidence="6">
    <location>
        <begin position="294"/>
        <end position="312"/>
    </location>
</feature>
<proteinExistence type="predicted"/>
<protein>
    <submittedName>
        <fullName evidence="8">SPOSA6832_04407-mRNA-1:cds</fullName>
    </submittedName>
</protein>
<keyword evidence="2 6" id="KW-0812">Transmembrane</keyword>
<dbReference type="Gene3D" id="3.30.750.24">
    <property type="entry name" value="STAS domain"/>
    <property type="match status" value="1"/>
</dbReference>
<evidence type="ECO:0000259" key="7">
    <source>
        <dbReference type="PROSITE" id="PS50801"/>
    </source>
</evidence>
<feature type="transmembrane region" description="Helical" evidence="6">
    <location>
        <begin position="476"/>
        <end position="507"/>
    </location>
</feature>
<evidence type="ECO:0000256" key="2">
    <source>
        <dbReference type="ARBA" id="ARBA00022692"/>
    </source>
</evidence>
<feature type="transmembrane region" description="Helical" evidence="6">
    <location>
        <begin position="169"/>
        <end position="189"/>
    </location>
</feature>
<dbReference type="InterPro" id="IPR011547">
    <property type="entry name" value="SLC26A/SulP_dom"/>
</dbReference>
<feature type="non-terminal residue" evidence="8">
    <location>
        <position position="1"/>
    </location>
</feature>
<feature type="region of interest" description="Disordered" evidence="5">
    <location>
        <begin position="756"/>
        <end position="776"/>
    </location>
</feature>
<name>A0A0D6ESM4_SPOSA</name>
<feature type="transmembrane region" description="Helical" evidence="6">
    <location>
        <begin position="384"/>
        <end position="401"/>
    </location>
</feature>
<feature type="transmembrane region" description="Helical" evidence="6">
    <location>
        <begin position="196"/>
        <end position="219"/>
    </location>
</feature>
<feature type="transmembrane region" description="Helical" evidence="6">
    <location>
        <begin position="83"/>
        <end position="105"/>
    </location>
</feature>
<feature type="domain" description="STAS" evidence="7">
    <location>
        <begin position="558"/>
        <end position="718"/>
    </location>
</feature>
<accession>A0A0D6ESM4</accession>
<dbReference type="Pfam" id="PF00916">
    <property type="entry name" value="Sulfate_transp"/>
    <property type="match status" value="1"/>
</dbReference>
<gene>
    <name evidence="8" type="primary">SPOSA6832_04407</name>
</gene>
<dbReference type="InterPro" id="IPR001902">
    <property type="entry name" value="SLC26A/SulP_fam"/>
</dbReference>
<dbReference type="EMBL" id="CENE01000029">
    <property type="protein sequence ID" value="CEQ42580.1"/>
    <property type="molecule type" value="Genomic_DNA"/>
</dbReference>
<evidence type="ECO:0000313" key="9">
    <source>
        <dbReference type="Proteomes" id="UP000243876"/>
    </source>
</evidence>
<dbReference type="PANTHER" id="PTHR11814">
    <property type="entry name" value="SULFATE TRANSPORTER"/>
    <property type="match status" value="1"/>
</dbReference>
<dbReference type="InterPro" id="IPR036513">
    <property type="entry name" value="STAS_dom_sf"/>
</dbReference>
<evidence type="ECO:0000256" key="5">
    <source>
        <dbReference type="SAM" id="MobiDB-lite"/>
    </source>
</evidence>
<dbReference type="OrthoDB" id="288203at2759"/>
<keyword evidence="3 6" id="KW-1133">Transmembrane helix</keyword>
<evidence type="ECO:0000256" key="1">
    <source>
        <dbReference type="ARBA" id="ARBA00004141"/>
    </source>
</evidence>
<dbReference type="Proteomes" id="UP000243876">
    <property type="component" value="Unassembled WGS sequence"/>
</dbReference>
<dbReference type="NCBIfam" id="TIGR00815">
    <property type="entry name" value="sulP"/>
    <property type="match status" value="1"/>
</dbReference>
<reference evidence="9" key="1">
    <citation type="submission" date="2015-02" db="EMBL/GenBank/DDBJ databases">
        <authorList>
            <person name="Gon?alves P."/>
        </authorList>
    </citation>
    <scope>NUCLEOTIDE SEQUENCE [LARGE SCALE GENOMIC DNA]</scope>
</reference>
<comment type="subcellular location">
    <subcellularLocation>
        <location evidence="1">Membrane</location>
        <topology evidence="1">Multi-pass membrane protein</topology>
    </subcellularLocation>
</comment>
<evidence type="ECO:0000256" key="3">
    <source>
        <dbReference type="ARBA" id="ARBA00022989"/>
    </source>
</evidence>
<keyword evidence="4 6" id="KW-0472">Membrane</keyword>
<sequence length="815" mass="88254">MSFTGYKQRLFKWIGHDPVITDAASTSRPCNLSLSGRRRDDLTFLVAIVAGSLKTVAHNGPSAARAYVSSLFPFTNWILNYNLTWLTGDLIAGITVGLVVVPQSLSYAKIATLSSEYGLYSSFVGMLRVMIYAIFATSKDVTIGPVAVMSLQVSKVIANVQAKEGGHDIPGHVIATALALICGIIVFGIGLFRLGFIVEFISAPAVAGFMTGSAINIAAGQVPSLMGYSNLFNTRAATYQVIINSLKHLPNTKLDAAFGLTGLFFLYFVRYVAGRTEREARNPIIRRIAFFVNTLRIAFVIIILTVVSWAHLRHLKPADYDISIIKTVPSGFRHMGKPEFNTNLLSLLGSEIPVSVIILLLEHIAISKSFGRVNNYKIVPDQELLAMGVTNIFGSFFAAYPATGSFSRSAIKSRAGVRTPLAGWFTGICVIVALYGLTSGIPNAALAAVIIEAVGGLIASPPQAYAFWLVSPLECIIFLAAVIITVFSTIEIGVYFSVAASAALLLLRMAKPRGSFLGRVRVRHDEQSAAPSIRDVYVPIQPDGVRNPNINVEAPPAGIVVFKMEAAFLYINASRYADQIYDYVKEHFRNGQNYNLSKPGERPWNGALAFAPSSLPRHRDPIAEPFCRHITDPGPNWFQRRKAHASVEAAKVEANAAKPLLKAVVFDFSGVSNVDTTSIQNLVDLRRVLSRYAGQEVEFHFATILSPWIKRALLAGGFGRDVSIAGRPLEVAAVVPPERADEVGSIQPAPLLERQSSTLSAGDIKESDLESGGNSRPVLEKSWERMETVEGIIVSTDFAAFHIDLPSAVATAAAN</sequence>
<dbReference type="PROSITE" id="PS50801">
    <property type="entry name" value="STAS"/>
    <property type="match status" value="1"/>
</dbReference>